<sequence length="159" mass="17704">MTVAARMGHSMKWVHGLACGAALAWLPGYLLLAVVLFLPLIVAYFFDRSQNQALVRMMLPYEFAAAISPMYQLWLSEGSVDTALRLLTDPVVPITAWLSAGLGWFVLEAALLVAKLSKQYSFNKEKNEITRRLKEIADEWDHDPPPSEVGGAKSELGRR</sequence>
<dbReference type="OrthoDB" id="7219750at2"/>
<feature type="region of interest" description="Disordered" evidence="1">
    <location>
        <begin position="136"/>
        <end position="159"/>
    </location>
</feature>
<proteinExistence type="predicted"/>
<gene>
    <name evidence="3" type="ORF">ANI02nite_02410</name>
</gene>
<feature type="transmembrane region" description="Helical" evidence="2">
    <location>
        <begin position="20"/>
        <end position="46"/>
    </location>
</feature>
<evidence type="ECO:0000313" key="3">
    <source>
        <dbReference type="EMBL" id="GEN58357.1"/>
    </source>
</evidence>
<feature type="transmembrane region" description="Helical" evidence="2">
    <location>
        <begin position="94"/>
        <end position="114"/>
    </location>
</feature>
<organism evidence="3 4">
    <name type="scientific">Acetobacter nitrogenifigens DSM 23921 = NBRC 105050</name>
    <dbReference type="NCBI Taxonomy" id="1120919"/>
    <lineage>
        <taxon>Bacteria</taxon>
        <taxon>Pseudomonadati</taxon>
        <taxon>Pseudomonadota</taxon>
        <taxon>Alphaproteobacteria</taxon>
        <taxon>Acetobacterales</taxon>
        <taxon>Acetobacteraceae</taxon>
        <taxon>Acetobacter</taxon>
    </lineage>
</organism>
<keyword evidence="4" id="KW-1185">Reference proteome</keyword>
<comment type="caution">
    <text evidence="3">The sequence shown here is derived from an EMBL/GenBank/DDBJ whole genome shotgun (WGS) entry which is preliminary data.</text>
</comment>
<feature type="transmembrane region" description="Helical" evidence="2">
    <location>
        <begin position="53"/>
        <end position="74"/>
    </location>
</feature>
<dbReference type="STRING" id="1120919.GCA_000429165_00247"/>
<keyword evidence="2" id="KW-1133">Transmembrane helix</keyword>
<keyword evidence="2" id="KW-0812">Transmembrane</keyword>
<dbReference type="AlphaFoldDB" id="A0A511X5Y1"/>
<name>A0A511X5Y1_9PROT</name>
<evidence type="ECO:0000256" key="2">
    <source>
        <dbReference type="SAM" id="Phobius"/>
    </source>
</evidence>
<feature type="compositionally biased region" description="Basic and acidic residues" evidence="1">
    <location>
        <begin position="136"/>
        <end position="145"/>
    </location>
</feature>
<dbReference type="RefSeq" id="WP_146882073.1">
    <property type="nucleotide sequence ID" value="NZ_AUBI01000001.1"/>
</dbReference>
<accession>A0A511X5Y1</accession>
<keyword evidence="2" id="KW-0472">Membrane</keyword>
<protein>
    <submittedName>
        <fullName evidence="3">Uncharacterized protein</fullName>
    </submittedName>
</protein>
<evidence type="ECO:0000256" key="1">
    <source>
        <dbReference type="SAM" id="MobiDB-lite"/>
    </source>
</evidence>
<evidence type="ECO:0000313" key="4">
    <source>
        <dbReference type="Proteomes" id="UP000321635"/>
    </source>
</evidence>
<reference evidence="3 4" key="1">
    <citation type="submission" date="2019-07" db="EMBL/GenBank/DDBJ databases">
        <title>Whole genome shotgun sequence of Acetobacter nitrogenifigens NBRC 105050.</title>
        <authorList>
            <person name="Hosoyama A."/>
            <person name="Uohara A."/>
            <person name="Ohji S."/>
            <person name="Ichikawa N."/>
        </authorList>
    </citation>
    <scope>NUCLEOTIDE SEQUENCE [LARGE SCALE GENOMIC DNA]</scope>
    <source>
        <strain evidence="3 4">NBRC 105050</strain>
    </source>
</reference>
<dbReference type="EMBL" id="BJYF01000001">
    <property type="protein sequence ID" value="GEN58357.1"/>
    <property type="molecule type" value="Genomic_DNA"/>
</dbReference>
<dbReference type="Proteomes" id="UP000321635">
    <property type="component" value="Unassembled WGS sequence"/>
</dbReference>